<evidence type="ECO:0000313" key="2">
    <source>
        <dbReference type="EMBL" id="RBB35705.1"/>
    </source>
</evidence>
<dbReference type="Pfam" id="PF20247">
    <property type="entry name" value="DUF6602"/>
    <property type="match status" value="1"/>
</dbReference>
<sequence>MNVERRADVLVWQPSQAMPPKIQLLCKIAKMTKQQAGNALQALLDEKMRVFAEAFVDGSRRLFVDDKGALVHPGEFGSYREAITHDFLRAFIPQRMAVDSGFVVTSSGRISTQCDVVIYDRSVTPLLQNDYKQRFFPLESVCAVGEVKSVMSLADLKAALRKLSGVKSLRDTLYEPRYVHCVKEDGLASEYEPHRDERDQIITFLICEGFAFDIADKIEEVLSCYIQEHPQYPSNLRHNFVLSIRDGLLTYVHHSGPLFPFPTKSTEVVHYDNTSEPQRVAVEGSPEGRNRLLATIQLPGESRGRIE</sequence>
<evidence type="ECO:0000259" key="1">
    <source>
        <dbReference type="Pfam" id="PF20247"/>
    </source>
</evidence>
<organism evidence="2 3">
    <name type="scientific">Burkholderia reimsis</name>
    <dbReference type="NCBI Taxonomy" id="2234132"/>
    <lineage>
        <taxon>Bacteria</taxon>
        <taxon>Pseudomonadati</taxon>
        <taxon>Pseudomonadota</taxon>
        <taxon>Betaproteobacteria</taxon>
        <taxon>Burkholderiales</taxon>
        <taxon>Burkholderiaceae</taxon>
        <taxon>Burkholderia</taxon>
    </lineage>
</organism>
<gene>
    <name evidence="2" type="ORF">DPV79_27185</name>
</gene>
<feature type="domain" description="DUF6602" evidence="1">
    <location>
        <begin position="70"/>
        <end position="169"/>
    </location>
</feature>
<dbReference type="InterPro" id="IPR046537">
    <property type="entry name" value="DUF6602"/>
</dbReference>
<keyword evidence="3" id="KW-1185">Reference proteome</keyword>
<proteinExistence type="predicted"/>
<dbReference type="AlphaFoldDB" id="A0A365QNK1"/>
<reference evidence="2 3" key="1">
    <citation type="submission" date="2018-06" db="EMBL/GenBank/DDBJ databases">
        <title>Draft genome sequence of Burkholderia reimsis strain BE51 isolated from a French agricultural soil.</title>
        <authorList>
            <person name="Esmaeel Q."/>
        </authorList>
    </citation>
    <scope>NUCLEOTIDE SEQUENCE [LARGE SCALE GENOMIC DNA]</scope>
    <source>
        <strain evidence="2 3">BE51</strain>
    </source>
</reference>
<accession>A0A365QNK1</accession>
<comment type="caution">
    <text evidence="2">The sequence shown here is derived from an EMBL/GenBank/DDBJ whole genome shotgun (WGS) entry which is preliminary data.</text>
</comment>
<protein>
    <recommendedName>
        <fullName evidence="1">DUF6602 domain-containing protein</fullName>
    </recommendedName>
</protein>
<evidence type="ECO:0000313" key="3">
    <source>
        <dbReference type="Proteomes" id="UP000252458"/>
    </source>
</evidence>
<dbReference type="CDD" id="cd21173">
    <property type="entry name" value="NucC-like"/>
    <property type="match status" value="1"/>
</dbReference>
<dbReference type="Proteomes" id="UP000252458">
    <property type="component" value="Unassembled WGS sequence"/>
</dbReference>
<name>A0A365QNK1_9BURK</name>
<dbReference type="EMBL" id="QMFZ01000027">
    <property type="protein sequence ID" value="RBB35705.1"/>
    <property type="molecule type" value="Genomic_DNA"/>
</dbReference>